<reference evidence="1 2" key="1">
    <citation type="journal article" date="2019" name="Int. J. Syst. Evol. Microbiol.">
        <title>The Global Catalogue of Microorganisms (GCM) 10K type strain sequencing project: providing services to taxonomists for standard genome sequencing and annotation.</title>
        <authorList>
            <consortium name="The Broad Institute Genomics Platform"/>
            <consortium name="The Broad Institute Genome Sequencing Center for Infectious Disease"/>
            <person name="Wu L."/>
            <person name="Ma J."/>
        </authorList>
    </citation>
    <scope>NUCLEOTIDE SEQUENCE [LARGE SCALE GENOMIC DNA]</scope>
    <source>
        <strain evidence="1 2">JCM 16259</strain>
    </source>
</reference>
<dbReference type="Proteomes" id="UP001500730">
    <property type="component" value="Unassembled WGS sequence"/>
</dbReference>
<dbReference type="RefSeq" id="WP_344257295.1">
    <property type="nucleotide sequence ID" value="NZ_BAAARE010000033.1"/>
</dbReference>
<comment type="caution">
    <text evidence="1">The sequence shown here is derived from an EMBL/GenBank/DDBJ whole genome shotgun (WGS) entry which is preliminary data.</text>
</comment>
<gene>
    <name evidence="1" type="ORF">GCM10009858_44490</name>
</gene>
<accession>A0ABN3MFX5</accession>
<evidence type="ECO:0000313" key="1">
    <source>
        <dbReference type="EMBL" id="GAA2501363.1"/>
    </source>
</evidence>
<organism evidence="1 2">
    <name type="scientific">Terrabacter carboxydivorans</name>
    <dbReference type="NCBI Taxonomy" id="619730"/>
    <lineage>
        <taxon>Bacteria</taxon>
        <taxon>Bacillati</taxon>
        <taxon>Actinomycetota</taxon>
        <taxon>Actinomycetes</taxon>
        <taxon>Micrococcales</taxon>
        <taxon>Intrasporangiaceae</taxon>
        <taxon>Terrabacter</taxon>
    </lineage>
</organism>
<dbReference type="EMBL" id="BAAARE010000033">
    <property type="protein sequence ID" value="GAA2501363.1"/>
    <property type="molecule type" value="Genomic_DNA"/>
</dbReference>
<sequence length="138" mass="14947">MDDETFESTTTAPAMNKLSGSTFKATIRTRGNTKSRPPKVAGVTIDSWAAGAGLEFGQVILHFDPDTLHGVEETFLFDVICRLTVPDGTSRGCSEHMELTDLEEVPQDLDVKSEAPATGYETVDGLTVEVSMYLSDDN</sequence>
<evidence type="ECO:0000313" key="2">
    <source>
        <dbReference type="Proteomes" id="UP001500730"/>
    </source>
</evidence>
<name>A0ABN3MFX5_9MICO</name>
<proteinExistence type="predicted"/>
<protein>
    <submittedName>
        <fullName evidence="1">Uncharacterized protein</fullName>
    </submittedName>
</protein>
<keyword evidence="2" id="KW-1185">Reference proteome</keyword>